<keyword evidence="3" id="KW-1185">Reference proteome</keyword>
<dbReference type="Gene3D" id="3.10.180.10">
    <property type="entry name" value="2,3-Dihydroxybiphenyl 1,2-Dioxygenase, domain 1"/>
    <property type="match status" value="1"/>
</dbReference>
<dbReference type="KEGG" id="tah:SU86_001855"/>
<dbReference type="GeneID" id="24875127"/>
<dbReference type="AlphaFoldDB" id="A0A3G1B5L7"/>
<dbReference type="InterPro" id="IPR052164">
    <property type="entry name" value="Anthracycline_SecMetBiosynth"/>
</dbReference>
<feature type="domain" description="VOC" evidence="1">
    <location>
        <begin position="5"/>
        <end position="119"/>
    </location>
</feature>
<dbReference type="InterPro" id="IPR029068">
    <property type="entry name" value="Glyas_Bleomycin-R_OHBP_Dase"/>
</dbReference>
<evidence type="ECO:0000313" key="3">
    <source>
        <dbReference type="Proteomes" id="UP000266745"/>
    </source>
</evidence>
<evidence type="ECO:0000313" key="2">
    <source>
        <dbReference type="EMBL" id="AJZ75333.1"/>
    </source>
</evidence>
<dbReference type="RefSeq" id="WP_048187854.1">
    <property type="nucleotide sequence ID" value="NZ_CP011097.1"/>
</dbReference>
<dbReference type="SUPFAM" id="SSF54593">
    <property type="entry name" value="Glyoxalase/Bleomycin resistance protein/Dihydroxybiphenyl dioxygenase"/>
    <property type="match status" value="1"/>
</dbReference>
<protein>
    <submittedName>
        <fullName evidence="2">Methylmalonyl-CoA epimerase</fullName>
    </submittedName>
</protein>
<dbReference type="InterPro" id="IPR004360">
    <property type="entry name" value="Glyas_Fos-R_dOase_dom"/>
</dbReference>
<dbReference type="PROSITE" id="PS51819">
    <property type="entry name" value="VOC"/>
    <property type="match status" value="1"/>
</dbReference>
<dbReference type="Proteomes" id="UP000266745">
    <property type="component" value="Chromosome"/>
</dbReference>
<dbReference type="PANTHER" id="PTHR33993">
    <property type="entry name" value="GLYOXALASE-RELATED"/>
    <property type="match status" value="1"/>
</dbReference>
<dbReference type="InterPro" id="IPR037523">
    <property type="entry name" value="VOC_core"/>
</dbReference>
<dbReference type="OrthoDB" id="358887at2157"/>
<dbReference type="STRING" id="1603555.SU86_001855"/>
<reference evidence="2 3" key="1">
    <citation type="journal article" date="2016" name="Sci. Rep.">
        <title>A novel ammonia-oxidizing archaeon from wastewater treatment plant: Its enrichment, physiological and genomic characteristics.</title>
        <authorList>
            <person name="Li Y."/>
            <person name="Ding K."/>
            <person name="Wen X."/>
            <person name="Zhang B."/>
            <person name="Shen B."/>
            <person name="Yang Y."/>
        </authorList>
    </citation>
    <scope>NUCLEOTIDE SEQUENCE [LARGE SCALE GENOMIC DNA]</scope>
    <source>
        <strain evidence="2 3">SAT1</strain>
    </source>
</reference>
<organism evidence="2 3">
    <name type="scientific">Candidatus Nitrosotenuis cloacae</name>
    <dbReference type="NCBI Taxonomy" id="1603555"/>
    <lineage>
        <taxon>Archaea</taxon>
        <taxon>Nitrososphaerota</taxon>
        <taxon>Candidatus Nitrosotenuis</taxon>
    </lineage>
</organism>
<dbReference type="PANTHER" id="PTHR33993:SF14">
    <property type="entry name" value="GB|AAF24581.1"/>
    <property type="match status" value="1"/>
</dbReference>
<proteinExistence type="predicted"/>
<gene>
    <name evidence="2" type="ORF">SU86_001855</name>
</gene>
<name>A0A3G1B5L7_9ARCH</name>
<accession>A0A3G1B5L7</accession>
<sequence>MNIKRVGNVILAVKDLDKSIAFYHELLGLPIKNQRRTWVDLGQTGALLSLHPAGLTADHSANNLEGGIVVGFLVGDVKSAMDELKSKGVKVHREIMDREAGKNAIVLDPDGYMVSLFEPKFADSDQQSKGYHGFTPA</sequence>
<dbReference type="Pfam" id="PF00903">
    <property type="entry name" value="Glyoxalase"/>
    <property type="match status" value="1"/>
</dbReference>
<dbReference type="EMBL" id="CP011097">
    <property type="protein sequence ID" value="AJZ75333.1"/>
    <property type="molecule type" value="Genomic_DNA"/>
</dbReference>
<evidence type="ECO:0000259" key="1">
    <source>
        <dbReference type="PROSITE" id="PS51819"/>
    </source>
</evidence>